<evidence type="ECO:0000313" key="7">
    <source>
        <dbReference type="EMBL" id="URE43237.1"/>
    </source>
</evidence>
<feature type="region of interest" description="Disordered" evidence="5">
    <location>
        <begin position="196"/>
        <end position="286"/>
    </location>
</feature>
<dbReference type="GO" id="GO:0003677">
    <property type="term" value="F:DNA binding"/>
    <property type="evidence" value="ECO:0007669"/>
    <property type="project" value="UniProtKB-KW"/>
</dbReference>
<dbReference type="Pfam" id="PF00249">
    <property type="entry name" value="Myb_DNA-binding"/>
    <property type="match status" value="1"/>
</dbReference>
<evidence type="ECO:0000256" key="2">
    <source>
        <dbReference type="ARBA" id="ARBA00023125"/>
    </source>
</evidence>
<accession>A0A9E7L3Y7</accession>
<proteinExistence type="predicted"/>
<dbReference type="InterPro" id="IPR046955">
    <property type="entry name" value="PHR1-like"/>
</dbReference>
<feature type="compositionally biased region" description="Basic and acidic residues" evidence="5">
    <location>
        <begin position="215"/>
        <end position="225"/>
    </location>
</feature>
<dbReference type="PANTHER" id="PTHR31314:SF164">
    <property type="entry name" value="HTH MYB-TYPE DOMAIN-CONTAINING PROTEIN"/>
    <property type="match status" value="1"/>
</dbReference>
<evidence type="ECO:0000259" key="6">
    <source>
        <dbReference type="PROSITE" id="PS51294"/>
    </source>
</evidence>
<sequence>MASGTSETSRRRSPSGKNTAADEEDDPRNGVSSSSSTVEEEDDDDDDRKVSVRPYVRSKNPRLRWTPDLHLAFVHAVERLGGKDRATPKLVLQLMNVTGLSIAHVKSHLQMHRSKNDDASTHANPKNPIYSLRHFPMMHDDHSRCVKRWSSMRATSNNLTQELDLNSSCCSHVYWRQSQIFPAAGSRSYASETETWKLEEDEPDLTLSLSTGATQDERPKSRQVEEVDSSSTLALFPPSSSRQDNDSRMESSQAQQVLSEEEISMEKGSVEDSGSDFMMEMWSDHI</sequence>
<dbReference type="PANTHER" id="PTHR31314">
    <property type="entry name" value="MYB FAMILY TRANSCRIPTION FACTOR PHL7-LIKE"/>
    <property type="match status" value="1"/>
</dbReference>
<dbReference type="InterPro" id="IPR001005">
    <property type="entry name" value="SANT/Myb"/>
</dbReference>
<dbReference type="AlphaFoldDB" id="A0A9E7L3Y7"/>
<dbReference type="OrthoDB" id="551907at2759"/>
<evidence type="ECO:0000256" key="3">
    <source>
        <dbReference type="ARBA" id="ARBA00023163"/>
    </source>
</evidence>
<keyword evidence="1" id="KW-0805">Transcription regulation</keyword>
<feature type="region of interest" description="Disordered" evidence="5">
    <location>
        <begin position="1"/>
        <end position="53"/>
    </location>
</feature>
<dbReference type="InterPro" id="IPR017930">
    <property type="entry name" value="Myb_dom"/>
</dbReference>
<protein>
    <submittedName>
        <fullName evidence="7">Myb-like DNA-binding domain, SHAQKYF class family protein</fullName>
    </submittedName>
</protein>
<dbReference type="FunFam" id="1.10.10.60:FF:000002">
    <property type="entry name" value="Myb family transcription factor"/>
    <property type="match status" value="1"/>
</dbReference>
<dbReference type="PROSITE" id="PS51294">
    <property type="entry name" value="HTH_MYB"/>
    <property type="match status" value="1"/>
</dbReference>
<keyword evidence="8" id="KW-1185">Reference proteome</keyword>
<dbReference type="NCBIfam" id="TIGR01557">
    <property type="entry name" value="myb_SHAQKYF"/>
    <property type="match status" value="1"/>
</dbReference>
<dbReference type="InterPro" id="IPR006447">
    <property type="entry name" value="Myb_dom_plants"/>
</dbReference>
<keyword evidence="2 7" id="KW-0238">DNA-binding</keyword>
<feature type="compositionally biased region" description="Polar residues" evidence="5">
    <location>
        <begin position="229"/>
        <end position="242"/>
    </location>
</feature>
<keyword evidence="3" id="KW-0804">Transcription</keyword>
<keyword evidence="4" id="KW-0539">Nucleus</keyword>
<evidence type="ECO:0000256" key="1">
    <source>
        <dbReference type="ARBA" id="ARBA00023015"/>
    </source>
</evidence>
<feature type="domain" description="HTH myb-type" evidence="6">
    <location>
        <begin position="62"/>
        <end position="117"/>
    </location>
</feature>
<dbReference type="Proteomes" id="UP001055439">
    <property type="component" value="Chromosome 9"/>
</dbReference>
<gene>
    <name evidence="7" type="ORF">MUK42_04980</name>
</gene>
<name>A0A9E7L3Y7_9LILI</name>
<dbReference type="GO" id="GO:0003700">
    <property type="term" value="F:DNA-binding transcription factor activity"/>
    <property type="evidence" value="ECO:0007669"/>
    <property type="project" value="InterPro"/>
</dbReference>
<dbReference type="SUPFAM" id="SSF46689">
    <property type="entry name" value="Homeodomain-like"/>
    <property type="match status" value="1"/>
</dbReference>
<dbReference type="InterPro" id="IPR009057">
    <property type="entry name" value="Homeodomain-like_sf"/>
</dbReference>
<dbReference type="EMBL" id="CP097511">
    <property type="protein sequence ID" value="URE43237.1"/>
    <property type="molecule type" value="Genomic_DNA"/>
</dbReference>
<dbReference type="Gene3D" id="1.10.10.60">
    <property type="entry name" value="Homeodomain-like"/>
    <property type="match status" value="1"/>
</dbReference>
<evidence type="ECO:0000313" key="8">
    <source>
        <dbReference type="Proteomes" id="UP001055439"/>
    </source>
</evidence>
<reference evidence="7" key="1">
    <citation type="submission" date="2022-05" db="EMBL/GenBank/DDBJ databases">
        <title>The Musa troglodytarum L. genome provides insights into the mechanism of non-climacteric behaviour and enrichment of carotenoids.</title>
        <authorList>
            <person name="Wang J."/>
        </authorList>
    </citation>
    <scope>NUCLEOTIDE SEQUENCE</scope>
    <source>
        <tissue evidence="7">Leaf</tissue>
    </source>
</reference>
<organism evidence="7 8">
    <name type="scientific">Musa troglodytarum</name>
    <name type="common">fe'i banana</name>
    <dbReference type="NCBI Taxonomy" id="320322"/>
    <lineage>
        <taxon>Eukaryota</taxon>
        <taxon>Viridiplantae</taxon>
        <taxon>Streptophyta</taxon>
        <taxon>Embryophyta</taxon>
        <taxon>Tracheophyta</taxon>
        <taxon>Spermatophyta</taxon>
        <taxon>Magnoliopsida</taxon>
        <taxon>Liliopsida</taxon>
        <taxon>Zingiberales</taxon>
        <taxon>Musaceae</taxon>
        <taxon>Musa</taxon>
    </lineage>
</organism>
<evidence type="ECO:0000256" key="4">
    <source>
        <dbReference type="ARBA" id="ARBA00023242"/>
    </source>
</evidence>
<evidence type="ECO:0000256" key="5">
    <source>
        <dbReference type="SAM" id="MobiDB-lite"/>
    </source>
</evidence>